<evidence type="ECO:0000313" key="2">
    <source>
        <dbReference type="EMBL" id="RRJ90336.1"/>
    </source>
</evidence>
<dbReference type="RefSeq" id="WP_125019021.1">
    <property type="nucleotide sequence ID" value="NZ_RQVQ01000017.1"/>
</dbReference>
<reference evidence="2 3" key="1">
    <citation type="submission" date="2018-11" db="EMBL/GenBank/DDBJ databases">
        <title>Flavobacterium sp. nov., YIM 102701-2 draft genome.</title>
        <authorList>
            <person name="Li G."/>
            <person name="Jiang Y."/>
        </authorList>
    </citation>
    <scope>NUCLEOTIDE SEQUENCE [LARGE SCALE GENOMIC DNA]</scope>
    <source>
        <strain evidence="2 3">YIM 102701-2</strain>
    </source>
</reference>
<comment type="caution">
    <text evidence="2">The sequence shown here is derived from an EMBL/GenBank/DDBJ whole genome shotgun (WGS) entry which is preliminary data.</text>
</comment>
<proteinExistence type="predicted"/>
<feature type="chain" id="PRO_5018158901" evidence="1">
    <location>
        <begin position="23"/>
        <end position="105"/>
    </location>
</feature>
<accession>A0A3P3W8L6</accession>
<name>A0A3P3W8L6_9FLAO</name>
<gene>
    <name evidence="2" type="ORF">EG240_08780</name>
</gene>
<keyword evidence="3" id="KW-1185">Reference proteome</keyword>
<dbReference type="Proteomes" id="UP000275719">
    <property type="component" value="Unassembled WGS sequence"/>
</dbReference>
<organism evidence="2 3">
    <name type="scientific">Paenimyroides tangerinum</name>
    <dbReference type="NCBI Taxonomy" id="2488728"/>
    <lineage>
        <taxon>Bacteria</taxon>
        <taxon>Pseudomonadati</taxon>
        <taxon>Bacteroidota</taxon>
        <taxon>Flavobacteriia</taxon>
        <taxon>Flavobacteriales</taxon>
        <taxon>Flavobacteriaceae</taxon>
        <taxon>Paenimyroides</taxon>
    </lineage>
</organism>
<evidence type="ECO:0000313" key="3">
    <source>
        <dbReference type="Proteomes" id="UP000275719"/>
    </source>
</evidence>
<protein>
    <submittedName>
        <fullName evidence="2">Uncharacterized protein</fullName>
    </submittedName>
</protein>
<dbReference type="OrthoDB" id="1381391at2"/>
<feature type="signal peptide" evidence="1">
    <location>
        <begin position="1"/>
        <end position="22"/>
    </location>
</feature>
<dbReference type="EMBL" id="RQVQ01000017">
    <property type="protein sequence ID" value="RRJ90336.1"/>
    <property type="molecule type" value="Genomic_DNA"/>
</dbReference>
<keyword evidence="1" id="KW-0732">Signal</keyword>
<evidence type="ECO:0000256" key="1">
    <source>
        <dbReference type="SAM" id="SignalP"/>
    </source>
</evidence>
<sequence length="105" mass="11405">MKKMMFSALACVAFAFSGFASSEVVETDKITSDLDVEIVEKPAADPVVGVYTCTVNVEFPDGKGGTITLTHEQKYYFVKESVGNSNCASFVNSVSERYQNVLMPS</sequence>
<dbReference type="AlphaFoldDB" id="A0A3P3W8L6"/>